<sequence>MTFDFTNCRVIVTGGSRGIGRSIALGFAQAGAAVSICARGAATLEKTRAEIAAIGGKVHAATCDLADDKAIAGYVDAAASALGGIDVFVSNASGMDETGDPWKACFEVDVMAAVRGSAAAERHLVQAPAGAIVYISSISGLMPSADQPAYAAAKAALIQFTTSEALRLAPKRVRVNCVAPGSIDFPGGFWDRCRENEPETYENVRRSIPFDRYGRPDEIANAVLFLASPQASWVTGQTLVVDGGQVLRG</sequence>
<accession>A0A4R6WJQ7</accession>
<dbReference type="EMBL" id="SNYW01000011">
    <property type="protein sequence ID" value="TDQ80642.1"/>
    <property type="molecule type" value="Genomic_DNA"/>
</dbReference>
<organism evidence="3 4">
    <name type="scientific">Dongia mobilis</name>
    <dbReference type="NCBI Taxonomy" id="578943"/>
    <lineage>
        <taxon>Bacteria</taxon>
        <taxon>Pseudomonadati</taxon>
        <taxon>Pseudomonadota</taxon>
        <taxon>Alphaproteobacteria</taxon>
        <taxon>Rhodospirillales</taxon>
        <taxon>Dongiaceae</taxon>
        <taxon>Dongia</taxon>
    </lineage>
</organism>
<dbReference type="PANTHER" id="PTHR42760">
    <property type="entry name" value="SHORT-CHAIN DEHYDROGENASES/REDUCTASES FAMILY MEMBER"/>
    <property type="match status" value="1"/>
</dbReference>
<feature type="domain" description="Ketoreductase" evidence="2">
    <location>
        <begin position="8"/>
        <end position="185"/>
    </location>
</feature>
<evidence type="ECO:0000313" key="3">
    <source>
        <dbReference type="EMBL" id="TDQ80642.1"/>
    </source>
</evidence>
<dbReference type="InterPro" id="IPR036291">
    <property type="entry name" value="NAD(P)-bd_dom_sf"/>
</dbReference>
<keyword evidence="4" id="KW-1185">Reference proteome</keyword>
<dbReference type="OrthoDB" id="9793325at2"/>
<dbReference type="GO" id="GO:0016616">
    <property type="term" value="F:oxidoreductase activity, acting on the CH-OH group of donors, NAD or NADP as acceptor"/>
    <property type="evidence" value="ECO:0007669"/>
    <property type="project" value="TreeGrafter"/>
</dbReference>
<comment type="caution">
    <text evidence="3">The sequence shown here is derived from an EMBL/GenBank/DDBJ whole genome shotgun (WGS) entry which is preliminary data.</text>
</comment>
<dbReference type="SMART" id="SM00822">
    <property type="entry name" value="PKS_KR"/>
    <property type="match status" value="1"/>
</dbReference>
<dbReference type="InterPro" id="IPR002347">
    <property type="entry name" value="SDR_fam"/>
</dbReference>
<dbReference type="Proteomes" id="UP000295783">
    <property type="component" value="Unassembled WGS sequence"/>
</dbReference>
<evidence type="ECO:0000313" key="4">
    <source>
        <dbReference type="Proteomes" id="UP000295783"/>
    </source>
</evidence>
<comment type="similarity">
    <text evidence="1">Belongs to the short-chain dehydrogenases/reductases (SDR) family.</text>
</comment>
<dbReference type="FunFam" id="3.40.50.720:FF:000084">
    <property type="entry name" value="Short-chain dehydrogenase reductase"/>
    <property type="match status" value="1"/>
</dbReference>
<dbReference type="SUPFAM" id="SSF51735">
    <property type="entry name" value="NAD(P)-binding Rossmann-fold domains"/>
    <property type="match status" value="1"/>
</dbReference>
<dbReference type="InterPro" id="IPR057326">
    <property type="entry name" value="KR_dom"/>
</dbReference>
<dbReference type="AlphaFoldDB" id="A0A4R6WJQ7"/>
<proteinExistence type="inferred from homology"/>
<dbReference type="Pfam" id="PF13561">
    <property type="entry name" value="adh_short_C2"/>
    <property type="match status" value="1"/>
</dbReference>
<dbReference type="PRINTS" id="PR00080">
    <property type="entry name" value="SDRFAMILY"/>
</dbReference>
<evidence type="ECO:0000256" key="1">
    <source>
        <dbReference type="ARBA" id="ARBA00006484"/>
    </source>
</evidence>
<protein>
    <submittedName>
        <fullName evidence="3">3-oxoacyl-[acyl-carrier protein] reductase</fullName>
    </submittedName>
</protein>
<gene>
    <name evidence="3" type="ORF">A8950_3177</name>
</gene>
<reference evidence="3 4" key="1">
    <citation type="submission" date="2019-03" db="EMBL/GenBank/DDBJ databases">
        <title>Genomic Encyclopedia of Type Strains, Phase III (KMG-III): the genomes of soil and plant-associated and newly described type strains.</title>
        <authorList>
            <person name="Whitman W."/>
        </authorList>
    </citation>
    <scope>NUCLEOTIDE SEQUENCE [LARGE SCALE GENOMIC DNA]</scope>
    <source>
        <strain evidence="3 4">CGMCC 1.7660</strain>
    </source>
</reference>
<name>A0A4R6WJQ7_9PROT</name>
<evidence type="ECO:0000259" key="2">
    <source>
        <dbReference type="SMART" id="SM00822"/>
    </source>
</evidence>
<dbReference type="PRINTS" id="PR00081">
    <property type="entry name" value="GDHRDH"/>
</dbReference>
<dbReference type="Gene3D" id="3.40.50.720">
    <property type="entry name" value="NAD(P)-binding Rossmann-like Domain"/>
    <property type="match status" value="1"/>
</dbReference>
<dbReference type="RefSeq" id="WP_133614622.1">
    <property type="nucleotide sequence ID" value="NZ_SNYW01000011.1"/>
</dbReference>